<reference evidence="1" key="1">
    <citation type="submission" date="2018-02" db="EMBL/GenBank/DDBJ databases">
        <title>Rhizophora mucronata_Transcriptome.</title>
        <authorList>
            <person name="Meera S.P."/>
            <person name="Sreeshan A."/>
            <person name="Augustine A."/>
        </authorList>
    </citation>
    <scope>NUCLEOTIDE SEQUENCE</scope>
    <source>
        <tissue evidence="1">Leaf</tissue>
    </source>
</reference>
<proteinExistence type="predicted"/>
<dbReference type="AlphaFoldDB" id="A0A2P2IWY7"/>
<sequence length="506" mass="56959">MVVDTVFPGPGDDHATVSTRLFLPPKKVKEKARKLESSLAEDLVSGSTSQNILAITFRQVVLQQLWNFELLVFRPGSERNMEDLENPREVPASFIVSSTNENVISMLAEAICNAALRNTEAHYLDKYMGKSVDSSFNWFQRPRKIASTDHSVTIYKLVEDEIIENAKSLLENFNLTKQDHGGIKLKQNYNWWPSLVCSKLEKIGGPEFRTWTSEYVPAYRLQIDAAKFKDVKFDGWKKTAENRWEIFLTHSQMVGLAEILDMFYEDRYSLPNKKLLCGVVTKFDGLSNKKRSPSFVSSLSMIIASGVFLISIAGFGQFCTHLHRGQKYTQLHRSSPPSEIQYPINEALDATKLQEFCVLIVKKIKDAFGWPADIVTEERNGAWIGKIPDYLKMTSGTDSNSAEYLIDSIAMGEMDENMKSSAQTIASYEVVLSTDGKIVGFQPTSRTGVNHWAANPLAKELYGGRKLRPGFLEPGLKMRLPKEVAVIELLMSTNSDGQFALARPLR</sequence>
<name>A0A2P2IWY7_RHIMU</name>
<accession>A0A2P2IWY7</accession>
<evidence type="ECO:0000313" key="1">
    <source>
        <dbReference type="EMBL" id="MBW85708.1"/>
    </source>
</evidence>
<protein>
    <submittedName>
        <fullName evidence="1">Uncharacterized protein</fullName>
    </submittedName>
</protein>
<dbReference type="PANTHER" id="PTHR35694:SF1">
    <property type="entry name" value="DENEDDYLASE"/>
    <property type="match status" value="1"/>
</dbReference>
<dbReference type="PANTHER" id="PTHR35694">
    <property type="entry name" value="DENEDDYLASE"/>
    <property type="match status" value="1"/>
</dbReference>
<organism evidence="1">
    <name type="scientific">Rhizophora mucronata</name>
    <name type="common">Asiatic mangrove</name>
    <dbReference type="NCBI Taxonomy" id="61149"/>
    <lineage>
        <taxon>Eukaryota</taxon>
        <taxon>Viridiplantae</taxon>
        <taxon>Streptophyta</taxon>
        <taxon>Embryophyta</taxon>
        <taxon>Tracheophyta</taxon>
        <taxon>Spermatophyta</taxon>
        <taxon>Magnoliopsida</taxon>
        <taxon>eudicotyledons</taxon>
        <taxon>Gunneridae</taxon>
        <taxon>Pentapetalae</taxon>
        <taxon>rosids</taxon>
        <taxon>fabids</taxon>
        <taxon>Malpighiales</taxon>
        <taxon>Rhizophoraceae</taxon>
        <taxon>Rhizophora</taxon>
    </lineage>
</organism>
<dbReference type="EMBL" id="GGEC01005225">
    <property type="protein sequence ID" value="MBW85708.1"/>
    <property type="molecule type" value="Transcribed_RNA"/>
</dbReference>